<name>A0A8J9ZGT9_BRALA</name>
<dbReference type="AlphaFoldDB" id="A0A8J9ZGT9"/>
<protein>
    <submittedName>
        <fullName evidence="1">Hypp1069 protein</fullName>
    </submittedName>
</protein>
<dbReference type="Proteomes" id="UP000838412">
    <property type="component" value="Chromosome 2"/>
</dbReference>
<accession>A0A8J9ZGT9</accession>
<proteinExistence type="predicted"/>
<reference evidence="1" key="1">
    <citation type="submission" date="2022-01" db="EMBL/GenBank/DDBJ databases">
        <authorList>
            <person name="Braso-Vives M."/>
        </authorList>
    </citation>
    <scope>NUCLEOTIDE SEQUENCE</scope>
</reference>
<dbReference type="Gene3D" id="3.80.10.10">
    <property type="entry name" value="Ribonuclease Inhibitor"/>
    <property type="match status" value="1"/>
</dbReference>
<dbReference type="EMBL" id="OV696687">
    <property type="protein sequence ID" value="CAH1253045.1"/>
    <property type="molecule type" value="Genomic_DNA"/>
</dbReference>
<sequence length="162" mass="18588">MQSNRIATIPETFLSGIKTRQNFLLRIWQNPFLCDCEIQWIARLRRCVWEHRGDGCVDAPQSRRFGNTAASGFSGADHGSTRQGRTAAVQHLQLKGERTDDWRVKTPKTSRGRRGQQLYRNGRHSRRFTFKLQEGQSPSCAQQGRKGCIVTTHDGWLEAKKF</sequence>
<dbReference type="InterPro" id="IPR032675">
    <property type="entry name" value="LRR_dom_sf"/>
</dbReference>
<evidence type="ECO:0000313" key="2">
    <source>
        <dbReference type="Proteomes" id="UP000838412"/>
    </source>
</evidence>
<evidence type="ECO:0000313" key="1">
    <source>
        <dbReference type="EMBL" id="CAH1253045.1"/>
    </source>
</evidence>
<organism evidence="1 2">
    <name type="scientific">Branchiostoma lanceolatum</name>
    <name type="common">Common lancelet</name>
    <name type="synonym">Amphioxus lanceolatum</name>
    <dbReference type="NCBI Taxonomy" id="7740"/>
    <lineage>
        <taxon>Eukaryota</taxon>
        <taxon>Metazoa</taxon>
        <taxon>Chordata</taxon>
        <taxon>Cephalochordata</taxon>
        <taxon>Leptocardii</taxon>
        <taxon>Amphioxiformes</taxon>
        <taxon>Branchiostomatidae</taxon>
        <taxon>Branchiostoma</taxon>
    </lineage>
</organism>
<gene>
    <name evidence="1" type="primary">Hypp1069</name>
    <name evidence="1" type="ORF">BLAG_LOCUS12947</name>
</gene>
<keyword evidence="2" id="KW-1185">Reference proteome</keyword>